<gene>
    <name evidence="2" type="ORF">EJ04DRAFT_513274</name>
</gene>
<comment type="caution">
    <text evidence="2">The sequence shown here is derived from an EMBL/GenBank/DDBJ whole genome shotgun (WGS) entry which is preliminary data.</text>
</comment>
<evidence type="ECO:0000313" key="2">
    <source>
        <dbReference type="EMBL" id="KAF2733276.1"/>
    </source>
</evidence>
<evidence type="ECO:0000313" key="3">
    <source>
        <dbReference type="Proteomes" id="UP000799444"/>
    </source>
</evidence>
<reference evidence="2" key="1">
    <citation type="journal article" date="2020" name="Stud. Mycol.">
        <title>101 Dothideomycetes genomes: a test case for predicting lifestyles and emergence of pathogens.</title>
        <authorList>
            <person name="Haridas S."/>
            <person name="Albert R."/>
            <person name="Binder M."/>
            <person name="Bloem J."/>
            <person name="Labutti K."/>
            <person name="Salamov A."/>
            <person name="Andreopoulos B."/>
            <person name="Baker S."/>
            <person name="Barry K."/>
            <person name="Bills G."/>
            <person name="Bluhm B."/>
            <person name="Cannon C."/>
            <person name="Castanera R."/>
            <person name="Culley D."/>
            <person name="Daum C."/>
            <person name="Ezra D."/>
            <person name="Gonzalez J."/>
            <person name="Henrissat B."/>
            <person name="Kuo A."/>
            <person name="Liang C."/>
            <person name="Lipzen A."/>
            <person name="Lutzoni F."/>
            <person name="Magnuson J."/>
            <person name="Mondo S."/>
            <person name="Nolan M."/>
            <person name="Ohm R."/>
            <person name="Pangilinan J."/>
            <person name="Park H.-J."/>
            <person name="Ramirez L."/>
            <person name="Alfaro M."/>
            <person name="Sun H."/>
            <person name="Tritt A."/>
            <person name="Yoshinaga Y."/>
            <person name="Zwiers L.-H."/>
            <person name="Turgeon B."/>
            <person name="Goodwin S."/>
            <person name="Spatafora J."/>
            <person name="Crous P."/>
            <person name="Grigoriev I."/>
        </authorList>
    </citation>
    <scope>NUCLEOTIDE SEQUENCE</scope>
    <source>
        <strain evidence="2">CBS 125425</strain>
    </source>
</reference>
<organism evidence="2 3">
    <name type="scientific">Polyplosphaeria fusca</name>
    <dbReference type="NCBI Taxonomy" id="682080"/>
    <lineage>
        <taxon>Eukaryota</taxon>
        <taxon>Fungi</taxon>
        <taxon>Dikarya</taxon>
        <taxon>Ascomycota</taxon>
        <taxon>Pezizomycotina</taxon>
        <taxon>Dothideomycetes</taxon>
        <taxon>Pleosporomycetidae</taxon>
        <taxon>Pleosporales</taxon>
        <taxon>Tetraplosphaeriaceae</taxon>
        <taxon>Polyplosphaeria</taxon>
    </lineage>
</organism>
<keyword evidence="3" id="KW-1185">Reference proteome</keyword>
<proteinExistence type="predicted"/>
<keyword evidence="1" id="KW-1133">Transmembrane helix</keyword>
<name>A0A9P4V1J6_9PLEO</name>
<protein>
    <submittedName>
        <fullName evidence="2">Uncharacterized protein</fullName>
    </submittedName>
</protein>
<dbReference type="AlphaFoldDB" id="A0A9P4V1J6"/>
<dbReference type="Proteomes" id="UP000799444">
    <property type="component" value="Unassembled WGS sequence"/>
</dbReference>
<keyword evidence="1" id="KW-0812">Transmembrane</keyword>
<keyword evidence="1" id="KW-0472">Membrane</keyword>
<sequence length="80" mass="8722">MPPVAHLISKDSVEGFPHKNRLISPRQGADLSYHLNGGQIAGIIFGTLAVLVIAVGLYIWGRRENTKYRPKKRTGQSGPA</sequence>
<feature type="transmembrane region" description="Helical" evidence="1">
    <location>
        <begin position="40"/>
        <end position="61"/>
    </location>
</feature>
<evidence type="ECO:0000256" key="1">
    <source>
        <dbReference type="SAM" id="Phobius"/>
    </source>
</evidence>
<accession>A0A9P4V1J6</accession>
<dbReference type="EMBL" id="ML996163">
    <property type="protein sequence ID" value="KAF2733276.1"/>
    <property type="molecule type" value="Genomic_DNA"/>
</dbReference>